<dbReference type="EMBL" id="LAZR01041888">
    <property type="protein sequence ID" value="KKL10872.1"/>
    <property type="molecule type" value="Genomic_DNA"/>
</dbReference>
<reference evidence="1" key="1">
    <citation type="journal article" date="2015" name="Nature">
        <title>Complex archaea that bridge the gap between prokaryotes and eukaryotes.</title>
        <authorList>
            <person name="Spang A."/>
            <person name="Saw J.H."/>
            <person name="Jorgensen S.L."/>
            <person name="Zaremba-Niedzwiedzka K."/>
            <person name="Martijn J."/>
            <person name="Lind A.E."/>
            <person name="van Eijk R."/>
            <person name="Schleper C."/>
            <person name="Guy L."/>
            <person name="Ettema T.J."/>
        </authorList>
    </citation>
    <scope>NUCLEOTIDE SEQUENCE</scope>
</reference>
<protein>
    <recommendedName>
        <fullName evidence="2">TIGR04255 family protein</fullName>
    </recommendedName>
</protein>
<dbReference type="NCBIfam" id="TIGR04255">
    <property type="entry name" value="sporadTIGR04255"/>
    <property type="match status" value="1"/>
</dbReference>
<comment type="caution">
    <text evidence="1">The sequence shown here is derived from an EMBL/GenBank/DDBJ whole genome shotgun (WGS) entry which is preliminary data.</text>
</comment>
<accession>A0A0F9BAM9</accession>
<dbReference type="AlphaFoldDB" id="A0A0F9BAM9"/>
<dbReference type="InterPro" id="IPR026349">
    <property type="entry name" value="CHP04255"/>
</dbReference>
<name>A0A0F9BAM9_9ZZZZ</name>
<evidence type="ECO:0000313" key="1">
    <source>
        <dbReference type="EMBL" id="KKL10872.1"/>
    </source>
</evidence>
<gene>
    <name evidence="1" type="ORF">LCGC14_2551500</name>
</gene>
<organism evidence="1">
    <name type="scientific">marine sediment metagenome</name>
    <dbReference type="NCBI Taxonomy" id="412755"/>
    <lineage>
        <taxon>unclassified sequences</taxon>
        <taxon>metagenomes</taxon>
        <taxon>ecological metagenomes</taxon>
    </lineage>
</organism>
<sequence>MNKLVDITEDLLKENFKTNYLIQVAYEIRFPTDLTIKNKIPEFQGSIKDNFSIYEEGYSFPLTFQPKEDLSNLMNYKFLNENKSVELYLNNYTIFGLRTKNYPGYKIFLKNFMENVKRFIEISNVNKITRLGIRYINSIQLEEDFDESNQLKNKYVISLLDEKYGKEIFDSQRIDLRYHEKEFEIHQQFIFRKNPNNFYELLIDLDNSLKDSIKMDLRDIEDKLNKLHYLIKTKFFEMITDHFLMELRKEVGD</sequence>
<proteinExistence type="predicted"/>
<evidence type="ECO:0008006" key="2">
    <source>
        <dbReference type="Google" id="ProtNLM"/>
    </source>
</evidence>